<keyword evidence="1" id="KW-0863">Zinc-finger</keyword>
<keyword evidence="1" id="KW-0862">Zinc</keyword>
<accession>A0A5N6KCH6</accession>
<organism evidence="4 5">
    <name type="scientific">Monilinia laxa</name>
    <name type="common">Brown rot fungus</name>
    <name type="synonym">Sclerotinia laxa</name>
    <dbReference type="NCBI Taxonomy" id="61186"/>
    <lineage>
        <taxon>Eukaryota</taxon>
        <taxon>Fungi</taxon>
        <taxon>Dikarya</taxon>
        <taxon>Ascomycota</taxon>
        <taxon>Pezizomycotina</taxon>
        <taxon>Leotiomycetes</taxon>
        <taxon>Helotiales</taxon>
        <taxon>Sclerotiniaceae</taxon>
        <taxon>Monilinia</taxon>
    </lineage>
</organism>
<protein>
    <recommendedName>
        <fullName evidence="3">C2H2-type domain-containing protein</fullName>
    </recommendedName>
</protein>
<evidence type="ECO:0000313" key="4">
    <source>
        <dbReference type="EMBL" id="KAB8301118.1"/>
    </source>
</evidence>
<feature type="compositionally biased region" description="Low complexity" evidence="2">
    <location>
        <begin position="256"/>
        <end position="266"/>
    </location>
</feature>
<evidence type="ECO:0000313" key="5">
    <source>
        <dbReference type="Proteomes" id="UP000326757"/>
    </source>
</evidence>
<comment type="caution">
    <text evidence="4">The sequence shown here is derived from an EMBL/GenBank/DDBJ whole genome shotgun (WGS) entry which is preliminary data.</text>
</comment>
<dbReference type="PANTHER" id="PTHR35744:SF4">
    <property type="entry name" value="OS04G0464600 PROTEIN"/>
    <property type="match status" value="1"/>
</dbReference>
<evidence type="ECO:0000256" key="2">
    <source>
        <dbReference type="SAM" id="MobiDB-lite"/>
    </source>
</evidence>
<reference evidence="4 5" key="1">
    <citation type="submission" date="2019-06" db="EMBL/GenBank/DDBJ databases">
        <title>Genome Sequence of the Brown Rot Fungal Pathogen Monilinia laxa.</title>
        <authorList>
            <person name="De Miccolis Angelini R.M."/>
            <person name="Landi L."/>
            <person name="Abate D."/>
            <person name="Pollastro S."/>
            <person name="Romanazzi G."/>
            <person name="Faretra F."/>
        </authorList>
    </citation>
    <scope>NUCLEOTIDE SEQUENCE [LARGE SCALE GENOMIC DNA]</scope>
    <source>
        <strain evidence="4 5">Mlax316</strain>
    </source>
</reference>
<feature type="compositionally biased region" description="Basic residues" evidence="2">
    <location>
        <begin position="376"/>
        <end position="397"/>
    </location>
</feature>
<dbReference type="PANTHER" id="PTHR35744">
    <property type="entry name" value="C2H2-TYPE DOMAIN-CONTAINING PROTEIN"/>
    <property type="match status" value="1"/>
</dbReference>
<gene>
    <name evidence="4" type="ORF">EYC80_003021</name>
</gene>
<dbReference type="Proteomes" id="UP000326757">
    <property type="component" value="Unassembled WGS sequence"/>
</dbReference>
<feature type="compositionally biased region" description="Acidic residues" evidence="2">
    <location>
        <begin position="268"/>
        <end position="277"/>
    </location>
</feature>
<feature type="domain" description="C2H2-type" evidence="3">
    <location>
        <begin position="46"/>
        <end position="74"/>
    </location>
</feature>
<dbReference type="PROSITE" id="PS50157">
    <property type="entry name" value="ZINC_FINGER_C2H2_2"/>
    <property type="match status" value="1"/>
</dbReference>
<evidence type="ECO:0000259" key="3">
    <source>
        <dbReference type="PROSITE" id="PS50157"/>
    </source>
</evidence>
<sequence>MAAFANKSGMSFVPSSILESRKDLQEYHELEKEMHKKHKVVPDTPYICGVCGAKKKTHADLEKHFKTLHERERNKKLNRASSLKGAKRKRFLANAFPEEKVVRYREAATGVITPADQYKLDSELRRAGVAVNLVKSGSQAADRALMTFAETTWKKKGGSYDWLILLSDDTDFEPMLKDASLKRRVGTIVVGDEKYIGKGKLANAACAWMPWDIVQSGCIDKVAFENAFEYTVPNKQKKERIRQIRDIIGVDEQDGSGASYLSSSSSDENTDNEDILDDNISNQHDLDLASTSVSDSRPFSLPSSSLPSGSSSAEDTLESLASPGSSDLGLSEFPLECEDYWPLSNSYSDPLAALDSLMEGDPFHPNTSYFDFPGKSKSKSKSKSKPKSKQKQKQKQKQKSEPGSKKKEKKKSKEKGTSENK</sequence>
<keyword evidence="1" id="KW-0479">Metal-binding</keyword>
<name>A0A5N6KCH6_MONLA</name>
<dbReference type="OrthoDB" id="3518456at2759"/>
<feature type="region of interest" description="Disordered" evidence="2">
    <location>
        <begin position="255"/>
        <end position="278"/>
    </location>
</feature>
<evidence type="ECO:0000256" key="1">
    <source>
        <dbReference type="PROSITE-ProRule" id="PRU00042"/>
    </source>
</evidence>
<feature type="region of interest" description="Disordered" evidence="2">
    <location>
        <begin position="291"/>
        <end position="329"/>
    </location>
</feature>
<keyword evidence="5" id="KW-1185">Reference proteome</keyword>
<dbReference type="AlphaFoldDB" id="A0A5N6KCH6"/>
<dbReference type="EMBL" id="VIGI01000004">
    <property type="protein sequence ID" value="KAB8301118.1"/>
    <property type="molecule type" value="Genomic_DNA"/>
</dbReference>
<feature type="region of interest" description="Disordered" evidence="2">
    <location>
        <begin position="358"/>
        <end position="421"/>
    </location>
</feature>
<dbReference type="GO" id="GO:0008270">
    <property type="term" value="F:zinc ion binding"/>
    <property type="evidence" value="ECO:0007669"/>
    <property type="project" value="UniProtKB-KW"/>
</dbReference>
<dbReference type="InterPro" id="IPR013087">
    <property type="entry name" value="Znf_C2H2_type"/>
</dbReference>
<feature type="compositionally biased region" description="Low complexity" evidence="2">
    <location>
        <begin position="292"/>
        <end position="312"/>
    </location>
</feature>
<proteinExistence type="predicted"/>